<dbReference type="InParanoid" id="A0A0L0HDS1"/>
<dbReference type="GeneID" id="27688747"/>
<dbReference type="VEuPathDB" id="FungiDB:SPPG_05369"/>
<dbReference type="RefSeq" id="XP_016607149.1">
    <property type="nucleotide sequence ID" value="XM_016753585.1"/>
</dbReference>
<feature type="region of interest" description="Disordered" evidence="1">
    <location>
        <begin position="42"/>
        <end position="136"/>
    </location>
</feature>
<evidence type="ECO:0000256" key="1">
    <source>
        <dbReference type="SAM" id="MobiDB-lite"/>
    </source>
</evidence>
<reference evidence="2 3" key="1">
    <citation type="submission" date="2009-08" db="EMBL/GenBank/DDBJ databases">
        <title>The Genome Sequence of Spizellomyces punctatus strain DAOM BR117.</title>
        <authorList>
            <consortium name="The Broad Institute Genome Sequencing Platform"/>
            <person name="Russ C."/>
            <person name="Cuomo C."/>
            <person name="Shea T."/>
            <person name="Young S.K."/>
            <person name="Zeng Q."/>
            <person name="Koehrsen M."/>
            <person name="Haas B."/>
            <person name="Borodovsky M."/>
            <person name="Guigo R."/>
            <person name="Alvarado L."/>
            <person name="Berlin A."/>
            <person name="Bochicchio J."/>
            <person name="Borenstein D."/>
            <person name="Chapman S."/>
            <person name="Chen Z."/>
            <person name="Engels R."/>
            <person name="Freedman E."/>
            <person name="Gellesch M."/>
            <person name="Goldberg J."/>
            <person name="Griggs A."/>
            <person name="Gujja S."/>
            <person name="Heiman D."/>
            <person name="Hepburn T."/>
            <person name="Howarth C."/>
            <person name="Jen D."/>
            <person name="Larson L."/>
            <person name="Lewis B."/>
            <person name="Mehta T."/>
            <person name="Park D."/>
            <person name="Pearson M."/>
            <person name="Roberts A."/>
            <person name="Saif S."/>
            <person name="Shenoy N."/>
            <person name="Sisk P."/>
            <person name="Stolte C."/>
            <person name="Sykes S."/>
            <person name="Thomson T."/>
            <person name="Walk T."/>
            <person name="White J."/>
            <person name="Yandava C."/>
            <person name="Burger G."/>
            <person name="Gray M.W."/>
            <person name="Holland P.W.H."/>
            <person name="King N."/>
            <person name="Lang F.B.F."/>
            <person name="Roger A.J."/>
            <person name="Ruiz-Trillo I."/>
            <person name="Lander E."/>
            <person name="Nusbaum C."/>
        </authorList>
    </citation>
    <scope>NUCLEOTIDE SEQUENCE [LARGE SCALE GENOMIC DNA]</scope>
    <source>
        <strain evidence="2 3">DAOM BR117</strain>
    </source>
</reference>
<keyword evidence="3" id="KW-1185">Reference proteome</keyword>
<evidence type="ECO:0000313" key="3">
    <source>
        <dbReference type="Proteomes" id="UP000053201"/>
    </source>
</evidence>
<feature type="compositionally biased region" description="Basic and acidic residues" evidence="1">
    <location>
        <begin position="114"/>
        <end position="136"/>
    </location>
</feature>
<name>A0A0L0HDS1_SPIPD</name>
<proteinExistence type="predicted"/>
<dbReference type="OrthoDB" id="2157734at2759"/>
<dbReference type="EMBL" id="KQ257458">
    <property type="protein sequence ID" value="KNC99109.1"/>
    <property type="molecule type" value="Genomic_DNA"/>
</dbReference>
<evidence type="ECO:0000313" key="2">
    <source>
        <dbReference type="EMBL" id="KNC99109.1"/>
    </source>
</evidence>
<dbReference type="Proteomes" id="UP000053201">
    <property type="component" value="Unassembled WGS sequence"/>
</dbReference>
<feature type="compositionally biased region" description="Basic and acidic residues" evidence="1">
    <location>
        <begin position="75"/>
        <end position="86"/>
    </location>
</feature>
<gene>
    <name evidence="2" type="ORF">SPPG_05369</name>
</gene>
<accession>A0A0L0HDS1</accession>
<sequence>MTVQSYRPLYTLVLRPISRGFYSSPCTRTQNGFKKQWASAFESSKEEDKQRGRHERAHAVDRAISGNTGDGYSDLARKGMEAKNIDGPEANQPATKTDSSYISESAPKPVIGLEDERGGFKRSKEGRDFRKSPERK</sequence>
<organism evidence="2 3">
    <name type="scientific">Spizellomyces punctatus (strain DAOM BR117)</name>
    <dbReference type="NCBI Taxonomy" id="645134"/>
    <lineage>
        <taxon>Eukaryota</taxon>
        <taxon>Fungi</taxon>
        <taxon>Fungi incertae sedis</taxon>
        <taxon>Chytridiomycota</taxon>
        <taxon>Chytridiomycota incertae sedis</taxon>
        <taxon>Chytridiomycetes</taxon>
        <taxon>Spizellomycetales</taxon>
        <taxon>Spizellomycetaceae</taxon>
        <taxon>Spizellomyces</taxon>
    </lineage>
</organism>
<feature type="compositionally biased region" description="Polar residues" evidence="1">
    <location>
        <begin position="92"/>
        <end position="103"/>
    </location>
</feature>
<dbReference type="AlphaFoldDB" id="A0A0L0HDS1"/>
<protein>
    <submittedName>
        <fullName evidence="2">Uncharacterized protein</fullName>
    </submittedName>
</protein>